<dbReference type="WBParaSite" id="SCUD_0001175901-mRNA-1">
    <property type="protein sequence ID" value="SCUD_0001175901-mRNA-1"/>
    <property type="gene ID" value="SCUD_0001175901"/>
</dbReference>
<name>A0A183K9S6_9TREM</name>
<sequence>MTLDDLDFSDDLALLSHTQQQMQVKITSVEEASASIGPNIHKGKSKILKFNTKNTNTIILDGEALEEVETYTYLDIVTDKQGGSDANVKLFKRASQRAAFRGLKTVKRTEMAPTETDLDDRFSELSSDMIRRNNNNSNNNN</sequence>
<keyword evidence="2" id="KW-1185">Reference proteome</keyword>
<proteinExistence type="predicted"/>
<evidence type="ECO:0000313" key="2">
    <source>
        <dbReference type="Proteomes" id="UP000279833"/>
    </source>
</evidence>
<dbReference type="AlphaFoldDB" id="A0A183K9S6"/>
<protein>
    <submittedName>
        <fullName evidence="3">TFIIIC_sub6 domain-containing protein</fullName>
    </submittedName>
</protein>
<dbReference type="EMBL" id="UZAK01034630">
    <property type="protein sequence ID" value="VDP45952.1"/>
    <property type="molecule type" value="Genomic_DNA"/>
</dbReference>
<accession>A0A183K9S6</accession>
<gene>
    <name evidence="1" type="ORF">SCUD_LOCUS11759</name>
</gene>
<evidence type="ECO:0000313" key="3">
    <source>
        <dbReference type="WBParaSite" id="SCUD_0001175901-mRNA-1"/>
    </source>
</evidence>
<evidence type="ECO:0000313" key="1">
    <source>
        <dbReference type="EMBL" id="VDP45952.1"/>
    </source>
</evidence>
<dbReference type="PANTHER" id="PTHR47027">
    <property type="entry name" value="REVERSE TRANSCRIPTASE DOMAIN-CONTAINING PROTEIN"/>
    <property type="match status" value="1"/>
</dbReference>
<reference evidence="1 2" key="2">
    <citation type="submission" date="2018-11" db="EMBL/GenBank/DDBJ databases">
        <authorList>
            <consortium name="Pathogen Informatics"/>
        </authorList>
    </citation>
    <scope>NUCLEOTIDE SEQUENCE [LARGE SCALE GENOMIC DNA]</scope>
    <source>
        <strain evidence="1">Dakar</strain>
        <strain evidence="2">Dakar, Senegal</strain>
    </source>
</reference>
<organism evidence="3">
    <name type="scientific">Schistosoma curassoni</name>
    <dbReference type="NCBI Taxonomy" id="6186"/>
    <lineage>
        <taxon>Eukaryota</taxon>
        <taxon>Metazoa</taxon>
        <taxon>Spiralia</taxon>
        <taxon>Lophotrochozoa</taxon>
        <taxon>Platyhelminthes</taxon>
        <taxon>Trematoda</taxon>
        <taxon>Digenea</taxon>
        <taxon>Strigeidida</taxon>
        <taxon>Schistosomatoidea</taxon>
        <taxon>Schistosomatidae</taxon>
        <taxon>Schistosoma</taxon>
    </lineage>
</organism>
<reference evidence="3" key="1">
    <citation type="submission" date="2016-06" db="UniProtKB">
        <authorList>
            <consortium name="WormBaseParasite"/>
        </authorList>
    </citation>
    <scope>IDENTIFICATION</scope>
</reference>
<dbReference type="Proteomes" id="UP000279833">
    <property type="component" value="Unassembled WGS sequence"/>
</dbReference>
<dbReference type="PANTHER" id="PTHR47027:SF25">
    <property type="entry name" value="REVERSE TRANSCRIPTASE DOMAIN-CONTAINING PROTEIN"/>
    <property type="match status" value="1"/>
</dbReference>